<dbReference type="EMBL" id="CP087880">
    <property type="protein sequence ID" value="UGS39574.1"/>
    <property type="molecule type" value="Genomic_DNA"/>
</dbReference>
<dbReference type="InterPro" id="IPR027843">
    <property type="entry name" value="DUF4440"/>
</dbReference>
<protein>
    <recommendedName>
        <fullName evidence="1">DUF4440 domain-containing protein</fullName>
    </recommendedName>
</protein>
<dbReference type="InterPro" id="IPR032710">
    <property type="entry name" value="NTF2-like_dom_sf"/>
</dbReference>
<dbReference type="RefSeq" id="WP_231826585.1">
    <property type="nucleotide sequence ID" value="NZ_CP087880.1"/>
</dbReference>
<evidence type="ECO:0000259" key="1">
    <source>
        <dbReference type="Pfam" id="PF14534"/>
    </source>
</evidence>
<organism evidence="2 3">
    <name type="scientific">Pseudocitrobacter corydidari</name>
    <dbReference type="NCBI Taxonomy" id="2891570"/>
    <lineage>
        <taxon>Bacteria</taxon>
        <taxon>Pseudomonadati</taxon>
        <taxon>Pseudomonadota</taxon>
        <taxon>Gammaproteobacteria</taxon>
        <taxon>Enterobacterales</taxon>
        <taxon>Enterobacteriaceae</taxon>
        <taxon>Pseudocitrobacter</taxon>
    </lineage>
</organism>
<evidence type="ECO:0000313" key="3">
    <source>
        <dbReference type="Proteomes" id="UP001199659"/>
    </source>
</evidence>
<name>A0ABY3S0N1_9ENTR</name>
<sequence length="125" mass="14011">MNTQHQALLAFERRRQQAFITADIDALDVMLASDLIHIHSTGMVHDKAQLLAHLRKMGGFVAIDRDEPRIHLAGDIAVLTGETRNTVRSLQSGEVMVRHGFSTLVLRRTLAGWEIILSQLTPYKS</sequence>
<dbReference type="SUPFAM" id="SSF54427">
    <property type="entry name" value="NTF2-like"/>
    <property type="match status" value="1"/>
</dbReference>
<dbReference type="Proteomes" id="UP001199659">
    <property type="component" value="Chromosome"/>
</dbReference>
<gene>
    <name evidence="2" type="ORF">G163CM_02570</name>
</gene>
<evidence type="ECO:0000313" key="2">
    <source>
        <dbReference type="EMBL" id="UGS39574.1"/>
    </source>
</evidence>
<feature type="domain" description="DUF4440" evidence="1">
    <location>
        <begin position="8"/>
        <end position="115"/>
    </location>
</feature>
<reference evidence="2 3" key="1">
    <citation type="journal article" date="2022" name="Int. J. Syst. Evol. Microbiol.">
        <title>Pseudocitrobacter corydidari sp. nov., isolated from the Asian emerald cockroach Corydidarum magnifica.</title>
        <authorList>
            <person name="Guzman J."/>
            <person name="Poehlein A."/>
            <person name="Glaeser S.P."/>
            <person name="Schwengers O."/>
            <person name="Blom J."/>
            <person name="Hollensteiner J."/>
            <person name="Kampfer P."/>
            <person name="Vilcinskas A."/>
        </authorList>
    </citation>
    <scope>NUCLEOTIDE SEQUENCE [LARGE SCALE GENOMIC DNA]</scope>
    <source>
        <strain evidence="2">G163CM</strain>
    </source>
</reference>
<dbReference type="Pfam" id="PF14534">
    <property type="entry name" value="DUF4440"/>
    <property type="match status" value="1"/>
</dbReference>
<accession>A0ABY3S0N1</accession>
<keyword evidence="3" id="KW-1185">Reference proteome</keyword>
<proteinExistence type="predicted"/>
<dbReference type="Gene3D" id="3.10.450.50">
    <property type="match status" value="1"/>
</dbReference>